<comment type="caution">
    <text evidence="2">The sequence shown here is derived from an EMBL/GenBank/DDBJ whole genome shotgun (WGS) entry which is preliminary data.</text>
</comment>
<dbReference type="AlphaFoldDB" id="A0A0F8XBA7"/>
<dbReference type="PROSITE" id="PS51186">
    <property type="entry name" value="GNAT"/>
    <property type="match status" value="1"/>
</dbReference>
<sequence>MSTELSFQPLTIDQWNDFVSLFGERGACGGCWCMLWRLTRKQFESQKGEGNKLAMNAIVDSGEVPGILAYHNTEAIGWCAIAPRSSYPALLRSRILQPIDDRTCWSVARLFIEKSFRKKGISTELLRTASEYAKSQGAELVEGYPVEPKSEKDIPPAFAWTGIPKAFIRAGFKEVVRRSPTRPIMRLELS</sequence>
<organism evidence="2">
    <name type="scientific">marine sediment metagenome</name>
    <dbReference type="NCBI Taxonomy" id="412755"/>
    <lineage>
        <taxon>unclassified sequences</taxon>
        <taxon>metagenomes</taxon>
        <taxon>ecological metagenomes</taxon>
    </lineage>
</organism>
<gene>
    <name evidence="2" type="ORF">LCGC14_2964400</name>
</gene>
<dbReference type="EMBL" id="LAZR01060093">
    <property type="protein sequence ID" value="KKK66407.1"/>
    <property type="molecule type" value="Genomic_DNA"/>
</dbReference>
<dbReference type="Pfam" id="PF00583">
    <property type="entry name" value="Acetyltransf_1"/>
    <property type="match status" value="1"/>
</dbReference>
<feature type="domain" description="N-acetyltransferase" evidence="1">
    <location>
        <begin position="5"/>
        <end position="190"/>
    </location>
</feature>
<dbReference type="Gene3D" id="3.40.630.30">
    <property type="match status" value="1"/>
</dbReference>
<reference evidence="2" key="1">
    <citation type="journal article" date="2015" name="Nature">
        <title>Complex archaea that bridge the gap between prokaryotes and eukaryotes.</title>
        <authorList>
            <person name="Spang A."/>
            <person name="Saw J.H."/>
            <person name="Jorgensen S.L."/>
            <person name="Zaremba-Niedzwiedzka K."/>
            <person name="Martijn J."/>
            <person name="Lind A.E."/>
            <person name="van Eijk R."/>
            <person name="Schleper C."/>
            <person name="Guy L."/>
            <person name="Ettema T.J."/>
        </authorList>
    </citation>
    <scope>NUCLEOTIDE SEQUENCE</scope>
</reference>
<evidence type="ECO:0000259" key="1">
    <source>
        <dbReference type="PROSITE" id="PS51186"/>
    </source>
</evidence>
<dbReference type="InterPro" id="IPR000182">
    <property type="entry name" value="GNAT_dom"/>
</dbReference>
<protein>
    <recommendedName>
        <fullName evidence="1">N-acetyltransferase domain-containing protein</fullName>
    </recommendedName>
</protein>
<proteinExistence type="predicted"/>
<dbReference type="GO" id="GO:0016747">
    <property type="term" value="F:acyltransferase activity, transferring groups other than amino-acyl groups"/>
    <property type="evidence" value="ECO:0007669"/>
    <property type="project" value="InterPro"/>
</dbReference>
<dbReference type="SUPFAM" id="SSF55729">
    <property type="entry name" value="Acyl-CoA N-acyltransferases (Nat)"/>
    <property type="match status" value="1"/>
</dbReference>
<dbReference type="CDD" id="cd04301">
    <property type="entry name" value="NAT_SF"/>
    <property type="match status" value="1"/>
</dbReference>
<name>A0A0F8XBA7_9ZZZZ</name>
<evidence type="ECO:0000313" key="2">
    <source>
        <dbReference type="EMBL" id="KKK66407.1"/>
    </source>
</evidence>
<dbReference type="InterPro" id="IPR016181">
    <property type="entry name" value="Acyl_CoA_acyltransferase"/>
</dbReference>
<accession>A0A0F8XBA7</accession>